<evidence type="ECO:0000256" key="8">
    <source>
        <dbReference type="ARBA" id="ARBA00070264"/>
    </source>
</evidence>
<dbReference type="Ensembl" id="ENSTNIT00000013589.1">
    <property type="protein sequence ID" value="ENSTNIP00000013395.1"/>
    <property type="gene ID" value="ENSTNIG00000010486.1"/>
</dbReference>
<reference evidence="12" key="2">
    <citation type="submission" date="2004-02" db="EMBL/GenBank/DDBJ databases">
        <authorList>
            <consortium name="Genoscope"/>
            <consortium name="Whitehead Institute Centre for Genome Research"/>
        </authorList>
    </citation>
    <scope>NUCLEOTIDE SEQUENCE</scope>
</reference>
<organism evidence="12">
    <name type="scientific">Tetraodon nigroviridis</name>
    <name type="common">Spotted green pufferfish</name>
    <name type="synonym">Chelonodon nigroviridis</name>
    <dbReference type="NCBI Taxonomy" id="99883"/>
    <lineage>
        <taxon>Eukaryota</taxon>
        <taxon>Metazoa</taxon>
        <taxon>Chordata</taxon>
        <taxon>Craniata</taxon>
        <taxon>Vertebrata</taxon>
        <taxon>Euteleostomi</taxon>
        <taxon>Actinopterygii</taxon>
        <taxon>Neopterygii</taxon>
        <taxon>Teleostei</taxon>
        <taxon>Neoteleostei</taxon>
        <taxon>Acanthomorphata</taxon>
        <taxon>Eupercaria</taxon>
        <taxon>Tetraodontiformes</taxon>
        <taxon>Tetradontoidea</taxon>
        <taxon>Tetraodontidae</taxon>
        <taxon>Tetraodon</taxon>
    </lineage>
</organism>
<keyword evidence="5" id="KW-0819">tRNA processing</keyword>
<evidence type="ECO:0000256" key="7">
    <source>
        <dbReference type="ARBA" id="ARBA00069793"/>
    </source>
</evidence>
<comment type="similarity">
    <text evidence="3 11">Belongs to the CGI121/TPRKB family.</text>
</comment>
<evidence type="ECO:0000313" key="12">
    <source>
        <dbReference type="EMBL" id="CAG01171.1"/>
    </source>
</evidence>
<keyword evidence="6 11" id="KW-0539">Nucleus</keyword>
<dbReference type="STRING" id="99883.ENSTNIP00000013395"/>
<protein>
    <recommendedName>
        <fullName evidence="7">EKC/KEOPS complex subunit TPRKB</fullName>
    </recommendedName>
    <alternativeName>
        <fullName evidence="8">EKC/KEOPS complex subunit Tprkb</fullName>
    </alternativeName>
    <alternativeName>
        <fullName evidence="9">PRPK-binding protein</fullName>
    </alternativeName>
    <alternativeName>
        <fullName evidence="10">TP53RK-binding protein</fullName>
    </alternativeName>
</protein>
<keyword evidence="4" id="KW-0963">Cytoplasm</keyword>
<dbReference type="Proteomes" id="UP000007303">
    <property type="component" value="Unassembled WGS sequence"/>
</dbReference>
<evidence type="ECO:0000256" key="3">
    <source>
        <dbReference type="ARBA" id="ARBA00005546"/>
    </source>
</evidence>
<dbReference type="EMBL" id="CAAE01014629">
    <property type="protein sequence ID" value="CAG01171.1"/>
    <property type="molecule type" value="Genomic_DNA"/>
</dbReference>
<dbReference type="GO" id="GO:0000408">
    <property type="term" value="C:EKC/KEOPS complex"/>
    <property type="evidence" value="ECO:0007669"/>
    <property type="project" value="TreeGrafter"/>
</dbReference>
<evidence type="ECO:0000256" key="1">
    <source>
        <dbReference type="ARBA" id="ARBA00004123"/>
    </source>
</evidence>
<dbReference type="GO" id="GO:0005634">
    <property type="term" value="C:nucleus"/>
    <property type="evidence" value="ECO:0007669"/>
    <property type="project" value="UniProtKB-SubCell"/>
</dbReference>
<sequence length="199" mass="21932">MPVDFQPVTGCSFLYALNEKKTISMHLTHQLELFPDHKVTQVLFKDVKNAAELRQNAVSGKISAALIKPAMVVNGFQVLVAANRAVSLQKTGKMKTRSLYSEIIFSLSPTNNISEAFKRFGISDGDDSVLVVLVHGGDEPQLLSDIKTMVDGEQVPVEDISLLTDQERIKKLYKVTPQEEKCGTLLDAVVCRMAIKDAL</sequence>
<evidence type="ECO:0000256" key="2">
    <source>
        <dbReference type="ARBA" id="ARBA00004514"/>
    </source>
</evidence>
<reference evidence="12 14" key="1">
    <citation type="journal article" date="2004" name="Nature">
        <title>Genome duplication in the teleost fish Tetraodon nigroviridis reveals the early vertebrate proto-karyotype.</title>
        <authorList>
            <person name="Jaillon O."/>
            <person name="Aury J.-M."/>
            <person name="Brunet F."/>
            <person name="Petit J.-L."/>
            <person name="Stange-Thomann N."/>
            <person name="Mauceli E."/>
            <person name="Bouneau L."/>
            <person name="Fischer C."/>
            <person name="Ozouf-Costaz C."/>
            <person name="Bernot A."/>
            <person name="Nicaud S."/>
            <person name="Jaffe D."/>
            <person name="Fisher S."/>
            <person name="Lutfalla G."/>
            <person name="Dossat C."/>
            <person name="Segurens B."/>
            <person name="Dasilva C."/>
            <person name="Salanoubat M."/>
            <person name="Levy M."/>
            <person name="Boudet N."/>
            <person name="Castellano S."/>
            <person name="Anthouard V."/>
            <person name="Jubin C."/>
            <person name="Castelli V."/>
            <person name="Katinka M."/>
            <person name="Vacherie B."/>
            <person name="Biemont C."/>
            <person name="Skalli Z."/>
            <person name="Cattolico L."/>
            <person name="Poulain J."/>
            <person name="De Berardinis V."/>
            <person name="Cruaud C."/>
            <person name="Duprat S."/>
            <person name="Brottier P."/>
            <person name="Coutanceau J.-P."/>
            <person name="Gouzy J."/>
            <person name="Parra G."/>
            <person name="Lardier G."/>
            <person name="Chapple C."/>
            <person name="McKernan K.J."/>
            <person name="McEwan P."/>
            <person name="Bosak S."/>
            <person name="Kellis M."/>
            <person name="Volff J.-N."/>
            <person name="Guigo R."/>
            <person name="Zody M.C."/>
            <person name="Mesirov J."/>
            <person name="Lindblad-Toh K."/>
            <person name="Birren B."/>
            <person name="Nusbaum C."/>
            <person name="Kahn D."/>
            <person name="Robinson-Rechavi M."/>
            <person name="Laudet V."/>
            <person name="Schachter V."/>
            <person name="Quetier F."/>
            <person name="Saurin W."/>
            <person name="Scarpelli C."/>
            <person name="Wincker P."/>
            <person name="Lander E.S."/>
            <person name="Weissenbach J."/>
            <person name="Roest Crollius H."/>
        </authorList>
    </citation>
    <scope>NUCLEOTIDE SEQUENCE [LARGE SCALE GENOMIC DNA]</scope>
</reference>
<dbReference type="HOGENOM" id="CLU_065847_2_0_1"/>
<dbReference type="Pfam" id="PF08617">
    <property type="entry name" value="CGI-121"/>
    <property type="match status" value="1"/>
</dbReference>
<dbReference type="FunFam" id="3.30.2380.10:FF:000001">
    <property type="entry name" value="EKC/KEOPS complex subunit TPRKB"/>
    <property type="match status" value="1"/>
</dbReference>
<dbReference type="InterPro" id="IPR013926">
    <property type="entry name" value="CGI121/TPRKB"/>
</dbReference>
<dbReference type="GeneTree" id="ENSGT00390000012942"/>
<evidence type="ECO:0000256" key="4">
    <source>
        <dbReference type="ARBA" id="ARBA00022490"/>
    </source>
</evidence>
<dbReference type="AlphaFoldDB" id="Q4SDW1"/>
<dbReference type="SUPFAM" id="SSF143870">
    <property type="entry name" value="PF0523-like"/>
    <property type="match status" value="1"/>
</dbReference>
<evidence type="ECO:0000256" key="11">
    <source>
        <dbReference type="RuleBase" id="RU004398"/>
    </source>
</evidence>
<dbReference type="PANTHER" id="PTHR15840:SF10">
    <property type="entry name" value="EKC_KEOPS COMPLEX SUBUNIT TPRKB"/>
    <property type="match status" value="1"/>
</dbReference>
<evidence type="ECO:0000256" key="10">
    <source>
        <dbReference type="ARBA" id="ARBA00077744"/>
    </source>
</evidence>
<accession>Q4SDW1</accession>
<gene>
    <name evidence="12" type="ORF">GSTENG00019840001</name>
</gene>
<keyword evidence="14" id="KW-1185">Reference proteome</keyword>
<dbReference type="OrthoDB" id="329139at2759"/>
<evidence type="ECO:0000313" key="13">
    <source>
        <dbReference type="Ensembl" id="ENSTNIP00000013395.1"/>
    </source>
</evidence>
<dbReference type="PANTHER" id="PTHR15840">
    <property type="entry name" value="CGI-121 FAMILY MEMBER"/>
    <property type="match status" value="1"/>
</dbReference>
<evidence type="ECO:0000256" key="6">
    <source>
        <dbReference type="ARBA" id="ARBA00023242"/>
    </source>
</evidence>
<evidence type="ECO:0000313" key="14">
    <source>
        <dbReference type="Proteomes" id="UP000007303"/>
    </source>
</evidence>
<dbReference type="KEGG" id="tng:GSTEN00019840G001"/>
<dbReference type="Gene3D" id="3.30.2380.10">
    <property type="entry name" value="CGI121/TPRKB"/>
    <property type="match status" value="1"/>
</dbReference>
<comment type="subcellular location">
    <subcellularLocation>
        <location evidence="2">Cytoplasm</location>
        <location evidence="2">Cytosol</location>
    </subcellularLocation>
    <subcellularLocation>
        <location evidence="1">Nucleus</location>
    </subcellularLocation>
</comment>
<evidence type="ECO:0000256" key="9">
    <source>
        <dbReference type="ARBA" id="ARBA00075578"/>
    </source>
</evidence>
<dbReference type="GO" id="GO:0002949">
    <property type="term" value="P:tRNA threonylcarbamoyladenosine modification"/>
    <property type="evidence" value="ECO:0007669"/>
    <property type="project" value="TreeGrafter"/>
</dbReference>
<dbReference type="NCBIfam" id="NF011465">
    <property type="entry name" value="PRK14886.1-1"/>
    <property type="match status" value="1"/>
</dbReference>
<reference evidence="13" key="3">
    <citation type="submission" date="2025-05" db="UniProtKB">
        <authorList>
            <consortium name="Ensembl"/>
        </authorList>
    </citation>
    <scope>IDENTIFICATION</scope>
</reference>
<evidence type="ECO:0000256" key="5">
    <source>
        <dbReference type="ARBA" id="ARBA00022694"/>
    </source>
</evidence>
<proteinExistence type="inferred from homology"/>
<dbReference type="OMA" id="IVCRMST"/>
<feature type="non-terminal residue" evidence="12">
    <location>
        <position position="1"/>
    </location>
</feature>
<dbReference type="GO" id="GO:0005829">
    <property type="term" value="C:cytosol"/>
    <property type="evidence" value="ECO:0007669"/>
    <property type="project" value="UniProtKB-SubCell"/>
</dbReference>
<dbReference type="InterPro" id="IPR036504">
    <property type="entry name" value="CGI121/TPRKB_sf"/>
</dbReference>
<name>Q4SDW1_TETNG</name>